<dbReference type="Pfam" id="PF00874">
    <property type="entry name" value="PRD"/>
    <property type="match status" value="1"/>
</dbReference>
<dbReference type="Pfam" id="PF00158">
    <property type="entry name" value="Sigma54_activat"/>
    <property type="match status" value="1"/>
</dbReference>
<feature type="domain" description="Sigma-54 factor interaction" evidence="5">
    <location>
        <begin position="103"/>
        <end position="337"/>
    </location>
</feature>
<reference evidence="8" key="1">
    <citation type="journal article" date="2023" name="PeerJ">
        <title>Selection and evaluation of lactic acid bacteria from chicken feces in Thailand as potential probiotics.</title>
        <authorList>
            <person name="Khurajog B."/>
            <person name="Disastra Y."/>
            <person name="Lawwyne L.D."/>
            <person name="Sirichokchatchawan W."/>
            <person name="Niyomtham W."/>
            <person name="Yindee J."/>
            <person name="Hampson D.J."/>
            <person name="Prapasarakul N."/>
        </authorList>
    </citation>
    <scope>NUCLEOTIDE SEQUENCE</scope>
    <source>
        <strain evidence="8">BF14</strain>
    </source>
</reference>
<dbReference type="InterPro" id="IPR027417">
    <property type="entry name" value="P-loop_NTPase"/>
</dbReference>
<dbReference type="SUPFAM" id="SSF63520">
    <property type="entry name" value="PTS-regulatory domain, PRD"/>
    <property type="match status" value="1"/>
</dbReference>
<organism evidence="8 9">
    <name type="scientific">Pediococcus acidilactici</name>
    <dbReference type="NCBI Taxonomy" id="1254"/>
    <lineage>
        <taxon>Bacteria</taxon>
        <taxon>Bacillati</taxon>
        <taxon>Bacillota</taxon>
        <taxon>Bacilli</taxon>
        <taxon>Lactobacillales</taxon>
        <taxon>Lactobacillaceae</taxon>
        <taxon>Pediococcus</taxon>
        <taxon>Pediococcus acidilactici group</taxon>
    </lineage>
</organism>
<dbReference type="Gene3D" id="3.40.50.300">
    <property type="entry name" value="P-loop containing nucleotide triphosphate hydrolases"/>
    <property type="match status" value="1"/>
</dbReference>
<dbReference type="EMBL" id="JAWJAX010000008">
    <property type="protein sequence ID" value="MDV2911657.1"/>
    <property type="molecule type" value="Genomic_DNA"/>
</dbReference>
<dbReference type="InterPro" id="IPR036390">
    <property type="entry name" value="WH_DNA-bd_sf"/>
</dbReference>
<evidence type="ECO:0000259" key="5">
    <source>
        <dbReference type="PROSITE" id="PS50045"/>
    </source>
</evidence>
<keyword evidence="2" id="KW-0547">Nucleotide-binding</keyword>
<keyword evidence="1" id="KW-0808">Transferase</keyword>
<sequence>MVKDQVAAMLQSVTEREDWQEHGATAEDFSQRLGVRRNTISAYLNDLYKEKVAIKLNSRPVKFWDRATLEQRYGIVLENTEFESQAALENIVSQPKRTAFDEVIGGHGSLYTPIERLKAAAGYPGTGLPVLITGPTGAGKTYLAQVYYQYCVDKGYLAPESRFVHLNCAEYADNPELLASNLFGYKKGAFTGANQDSTGLFDEADGGMLFLDEIHRLDAKGQEKLFNYLDNGIITPLGATKEGHHVQVRLVFATTEDIQSHFLDTFIRRIPIQIEIPELNDRPRQERENLVKLFYLRQSQKIQRKVLVNTSVLNILSSSSYLGNVGQLKNTILISVANSLQRAAQSSNIEILLADVPKTVIDHNIQDASLLSFSDQFISVLPTMKIDDLISESQAYTDEIKRVMLKIIQQFQQTDKRDTFIDNAIDEINQLCDYLIFKKDTEKSDMSVGFLKKMFADRIANVENNSDTQFMGNVALVLAYYFYNRNRANWHLVQRDEQCIQQINATFHGEDAEIDQIVGDLRLITAKTMNLHLDDVDELFIHLYLRSVKKETDSQNIRCIILSHGYSTASSIASVINNLFNEHVMDAIDMPLDIDVAEIGEKVSSYVKNRQINRGLILMVDMGSLEGIQKFISSEIDFPIAIVNNVSTQSALLVADDIRHHKDIEQIMRNVRQAMVPKTQIIYPKEIKRNLIVTCCFTGIGTANSVKKLLLDSMPAEVDCQIQAYEVDRLKAEEQIAIFNKLYNVVAVVGTIDPGLPDTPYISLESIISGSEMEKLDKALQVCMTTEQLQQFKEQLIHSFSLERVINSITILDAHLVMDNIDRAINKFNQLSGHQLGNITKMSLYVHVSCLIERLIRNEPITSYDLEQLSDTEDQRLFKWIKESFSVIEKIYSVEIPASEYGYIFDIIQADA</sequence>
<feature type="domain" description="PRD" evidence="7">
    <location>
        <begin position="812"/>
        <end position="912"/>
    </location>
</feature>
<dbReference type="Gene3D" id="1.10.1790.10">
    <property type="entry name" value="PRD domain"/>
    <property type="match status" value="1"/>
</dbReference>
<dbReference type="AlphaFoldDB" id="A0AAW8YQ18"/>
<dbReference type="SUPFAM" id="SSF52540">
    <property type="entry name" value="P-loop containing nucleoside triphosphate hydrolases"/>
    <property type="match status" value="1"/>
</dbReference>
<dbReference type="InterPro" id="IPR002078">
    <property type="entry name" value="Sigma_54_int"/>
</dbReference>
<dbReference type="GO" id="GO:0005524">
    <property type="term" value="F:ATP binding"/>
    <property type="evidence" value="ECO:0007669"/>
    <property type="project" value="UniProtKB-KW"/>
</dbReference>
<evidence type="ECO:0000313" key="8">
    <source>
        <dbReference type="EMBL" id="MDV2911657.1"/>
    </source>
</evidence>
<dbReference type="GO" id="GO:0006355">
    <property type="term" value="P:regulation of DNA-templated transcription"/>
    <property type="evidence" value="ECO:0007669"/>
    <property type="project" value="InterPro"/>
</dbReference>
<dbReference type="RefSeq" id="WP_317052317.1">
    <property type="nucleotide sequence ID" value="NZ_CP140878.1"/>
</dbReference>
<evidence type="ECO:0000256" key="3">
    <source>
        <dbReference type="ARBA" id="ARBA00022840"/>
    </source>
</evidence>
<evidence type="ECO:0000256" key="2">
    <source>
        <dbReference type="ARBA" id="ARBA00022741"/>
    </source>
</evidence>
<dbReference type="PANTHER" id="PTHR32071">
    <property type="entry name" value="TRANSCRIPTIONAL REGULATORY PROTEIN"/>
    <property type="match status" value="1"/>
</dbReference>
<dbReference type="CDD" id="cd00009">
    <property type="entry name" value="AAA"/>
    <property type="match status" value="1"/>
</dbReference>
<dbReference type="SUPFAM" id="SSF46785">
    <property type="entry name" value="Winged helix' DNA-binding domain"/>
    <property type="match status" value="1"/>
</dbReference>
<accession>A0AAW8YQ18</accession>
<dbReference type="InterPro" id="IPR004701">
    <property type="entry name" value="PTS_EIIA_man-typ"/>
</dbReference>
<dbReference type="Gene3D" id="3.40.50.510">
    <property type="entry name" value="Phosphotransferase system, mannose-type IIA component"/>
    <property type="match status" value="1"/>
</dbReference>
<dbReference type="GO" id="GO:0016020">
    <property type="term" value="C:membrane"/>
    <property type="evidence" value="ECO:0007669"/>
    <property type="project" value="InterPro"/>
</dbReference>
<dbReference type="Pfam" id="PF03610">
    <property type="entry name" value="EIIA-man"/>
    <property type="match status" value="1"/>
</dbReference>
<dbReference type="InterPro" id="IPR011608">
    <property type="entry name" value="PRD"/>
</dbReference>
<dbReference type="PROSITE" id="PS51096">
    <property type="entry name" value="PTS_EIIA_TYPE_4"/>
    <property type="match status" value="1"/>
</dbReference>
<dbReference type="PROSITE" id="PS50045">
    <property type="entry name" value="SIGMA54_INTERACT_4"/>
    <property type="match status" value="1"/>
</dbReference>
<evidence type="ECO:0000259" key="7">
    <source>
        <dbReference type="PROSITE" id="PS51372"/>
    </source>
</evidence>
<protein>
    <submittedName>
        <fullName evidence="8">Sigma 54-interacting transcriptional regulator</fullName>
    </submittedName>
</protein>
<dbReference type="GO" id="GO:0003677">
    <property type="term" value="F:DNA binding"/>
    <property type="evidence" value="ECO:0007669"/>
    <property type="project" value="UniProtKB-KW"/>
</dbReference>
<dbReference type="InterPro" id="IPR036634">
    <property type="entry name" value="PRD_sf"/>
</dbReference>
<dbReference type="InterPro" id="IPR025943">
    <property type="entry name" value="Sigma_54_int_dom_ATP-bd_2"/>
</dbReference>
<dbReference type="SMART" id="SM00382">
    <property type="entry name" value="AAA"/>
    <property type="match status" value="1"/>
</dbReference>
<dbReference type="GO" id="GO:0016740">
    <property type="term" value="F:transferase activity"/>
    <property type="evidence" value="ECO:0007669"/>
    <property type="project" value="UniProtKB-KW"/>
</dbReference>
<comment type="caution">
    <text evidence="8">The sequence shown here is derived from an EMBL/GenBank/DDBJ whole genome shotgun (WGS) entry which is preliminary data.</text>
</comment>
<gene>
    <name evidence="8" type="ORF">R0H03_07250</name>
</gene>
<evidence type="ECO:0000256" key="1">
    <source>
        <dbReference type="ARBA" id="ARBA00022679"/>
    </source>
</evidence>
<dbReference type="PROSITE" id="PS51372">
    <property type="entry name" value="PRD_2"/>
    <property type="match status" value="1"/>
</dbReference>
<dbReference type="SUPFAM" id="SSF53062">
    <property type="entry name" value="PTS system fructose IIA component-like"/>
    <property type="match status" value="1"/>
</dbReference>
<evidence type="ECO:0000313" key="9">
    <source>
        <dbReference type="Proteomes" id="UP001280415"/>
    </source>
</evidence>
<dbReference type="Proteomes" id="UP001280415">
    <property type="component" value="Unassembled WGS sequence"/>
</dbReference>
<reference evidence="8" key="2">
    <citation type="submission" date="2023-10" db="EMBL/GenBank/DDBJ databases">
        <authorList>
            <person name="Khurajog B."/>
        </authorList>
    </citation>
    <scope>NUCLEOTIDE SEQUENCE</scope>
    <source>
        <strain evidence="8">BF14</strain>
    </source>
</reference>
<evidence type="ECO:0000259" key="6">
    <source>
        <dbReference type="PROSITE" id="PS51096"/>
    </source>
</evidence>
<dbReference type="PANTHER" id="PTHR32071:SF38">
    <property type="entry name" value="PSP OPERON TRANSCRIPTIONAL ACTIVATOR"/>
    <property type="match status" value="1"/>
</dbReference>
<dbReference type="InterPro" id="IPR003593">
    <property type="entry name" value="AAA+_ATPase"/>
</dbReference>
<keyword evidence="4" id="KW-0238">DNA-binding</keyword>
<keyword evidence="3" id="KW-0067">ATP-binding</keyword>
<dbReference type="GO" id="GO:0009401">
    <property type="term" value="P:phosphoenolpyruvate-dependent sugar phosphotransferase system"/>
    <property type="evidence" value="ECO:0007669"/>
    <property type="project" value="InterPro"/>
</dbReference>
<name>A0AAW8YQ18_PEDAC</name>
<proteinExistence type="predicted"/>
<dbReference type="PROSITE" id="PS00676">
    <property type="entry name" value="SIGMA54_INTERACT_2"/>
    <property type="match status" value="1"/>
</dbReference>
<evidence type="ECO:0000256" key="4">
    <source>
        <dbReference type="ARBA" id="ARBA00023125"/>
    </source>
</evidence>
<feature type="domain" description="PTS EIIA type-4" evidence="6">
    <location>
        <begin position="556"/>
        <end position="692"/>
    </location>
</feature>
<dbReference type="InterPro" id="IPR036662">
    <property type="entry name" value="PTS_EIIA_man-typ_sf"/>
</dbReference>